<dbReference type="Gene3D" id="1.10.8.10">
    <property type="entry name" value="DNA helicase RuvA subunit, C-terminal domain"/>
    <property type="match status" value="1"/>
</dbReference>
<dbReference type="Proteomes" id="UP000078046">
    <property type="component" value="Unassembled WGS sequence"/>
</dbReference>
<evidence type="ECO:0000313" key="2">
    <source>
        <dbReference type="EMBL" id="OAF67880.1"/>
    </source>
</evidence>
<dbReference type="InterPro" id="IPR036241">
    <property type="entry name" value="NSFL1C_SEP_dom_sf"/>
</dbReference>
<dbReference type="Gene3D" id="3.10.20.90">
    <property type="entry name" value="Phosphatidylinositol 3-kinase Catalytic Subunit, Chain A, domain 1"/>
    <property type="match status" value="1"/>
</dbReference>
<dbReference type="SUPFAM" id="SSF102848">
    <property type="entry name" value="NSFL1 (p97 ATPase) cofactor p47, SEP domain"/>
    <property type="match status" value="1"/>
</dbReference>
<protein>
    <submittedName>
        <fullName evidence="2">NSFL1 cofactor p37</fullName>
    </submittedName>
</protein>
<dbReference type="GO" id="GO:0031468">
    <property type="term" value="P:nuclear membrane reassembly"/>
    <property type="evidence" value="ECO:0007669"/>
    <property type="project" value="TreeGrafter"/>
</dbReference>
<dbReference type="PANTHER" id="PTHR23333">
    <property type="entry name" value="UBX DOMAIN CONTAINING PROTEIN"/>
    <property type="match status" value="1"/>
</dbReference>
<accession>A0A177B190</accession>
<proteinExistence type="predicted"/>
<evidence type="ECO:0000313" key="3">
    <source>
        <dbReference type="Proteomes" id="UP000078046"/>
    </source>
</evidence>
<dbReference type="InterPro" id="IPR009060">
    <property type="entry name" value="UBA-like_sf"/>
</dbReference>
<dbReference type="EMBL" id="LWCA01000555">
    <property type="protein sequence ID" value="OAF67880.1"/>
    <property type="molecule type" value="Genomic_DNA"/>
</dbReference>
<dbReference type="SUPFAM" id="SSF46934">
    <property type="entry name" value="UBA-like"/>
    <property type="match status" value="1"/>
</dbReference>
<dbReference type="Pfam" id="PF00789">
    <property type="entry name" value="UBX"/>
    <property type="match status" value="1"/>
</dbReference>
<dbReference type="SUPFAM" id="SSF54236">
    <property type="entry name" value="Ubiquitin-like"/>
    <property type="match status" value="1"/>
</dbReference>
<gene>
    <name evidence="2" type="ORF">A3Q56_04398</name>
</gene>
<evidence type="ECO:0000259" key="1">
    <source>
        <dbReference type="Pfam" id="PF00789"/>
    </source>
</evidence>
<dbReference type="GO" id="GO:0043161">
    <property type="term" value="P:proteasome-mediated ubiquitin-dependent protein catabolic process"/>
    <property type="evidence" value="ECO:0007669"/>
    <property type="project" value="TreeGrafter"/>
</dbReference>
<sequence>MENENVMRFMELCGVTHEVAVKYLNEANKDIDKALNNYFDNSMQKSKKIEEYVGGAASGGSGLNVIENKDHKSKHFVNALLAAAKKAGAIQVEKANNNESTLFRGSCYRLGNSEEGSTKYGSDDPTVTKICIRMFRNGFAVDNGPLRKIPDEINDTIIKKKLNPQNVFVDVENLQHQDFFELPTQLFNGEYNSMETNISKPSISMTTHNSVLAFDESDPVTLLRLKLTNGKTVKINANIHTTIERLREVIRLNYLNGNDLFNLISFGNPPITKDTPKDKTLQDLDLLNVILIIKLL</sequence>
<dbReference type="OrthoDB" id="25887at2759"/>
<dbReference type="InterPro" id="IPR001012">
    <property type="entry name" value="UBX_dom"/>
</dbReference>
<dbReference type="InterPro" id="IPR029071">
    <property type="entry name" value="Ubiquitin-like_domsf"/>
</dbReference>
<dbReference type="GO" id="GO:0043130">
    <property type="term" value="F:ubiquitin binding"/>
    <property type="evidence" value="ECO:0007669"/>
    <property type="project" value="TreeGrafter"/>
</dbReference>
<organism evidence="2 3">
    <name type="scientific">Intoshia linei</name>
    <dbReference type="NCBI Taxonomy" id="1819745"/>
    <lineage>
        <taxon>Eukaryota</taxon>
        <taxon>Metazoa</taxon>
        <taxon>Spiralia</taxon>
        <taxon>Lophotrochozoa</taxon>
        <taxon>Mesozoa</taxon>
        <taxon>Orthonectida</taxon>
        <taxon>Rhopaluridae</taxon>
        <taxon>Intoshia</taxon>
    </lineage>
</organism>
<comment type="caution">
    <text evidence="2">The sequence shown here is derived from an EMBL/GenBank/DDBJ whole genome shotgun (WGS) entry which is preliminary data.</text>
</comment>
<feature type="domain" description="UBX" evidence="1">
    <location>
        <begin position="217"/>
        <end position="289"/>
    </location>
</feature>
<reference evidence="2 3" key="1">
    <citation type="submission" date="2016-04" db="EMBL/GenBank/DDBJ databases">
        <title>The genome of Intoshia linei affirms orthonectids as highly simplified spiralians.</title>
        <authorList>
            <person name="Mikhailov K.V."/>
            <person name="Slusarev G.S."/>
            <person name="Nikitin M.A."/>
            <person name="Logacheva M.D."/>
            <person name="Penin A."/>
            <person name="Aleoshin V."/>
            <person name="Panchin Y.V."/>
        </authorList>
    </citation>
    <scope>NUCLEOTIDE SEQUENCE [LARGE SCALE GENOMIC DNA]</scope>
    <source>
        <strain evidence="2">Intl2013</strain>
        <tissue evidence="2">Whole animal</tissue>
    </source>
</reference>
<dbReference type="PANTHER" id="PTHR23333:SF20">
    <property type="entry name" value="NSFL1 COFACTOR P47"/>
    <property type="match status" value="1"/>
</dbReference>
<dbReference type="GO" id="GO:0007030">
    <property type="term" value="P:Golgi organization"/>
    <property type="evidence" value="ECO:0007669"/>
    <property type="project" value="TreeGrafter"/>
</dbReference>
<name>A0A177B190_9BILA</name>
<dbReference type="GO" id="GO:0005634">
    <property type="term" value="C:nucleus"/>
    <property type="evidence" value="ECO:0007669"/>
    <property type="project" value="TreeGrafter"/>
</dbReference>
<keyword evidence="3" id="KW-1185">Reference proteome</keyword>
<dbReference type="GO" id="GO:0000045">
    <property type="term" value="P:autophagosome assembly"/>
    <property type="evidence" value="ECO:0007669"/>
    <property type="project" value="TreeGrafter"/>
</dbReference>
<dbReference type="CDD" id="cd01767">
    <property type="entry name" value="UBX"/>
    <property type="match status" value="1"/>
</dbReference>
<dbReference type="AlphaFoldDB" id="A0A177B190"/>
<dbReference type="GO" id="GO:0061025">
    <property type="term" value="P:membrane fusion"/>
    <property type="evidence" value="ECO:0007669"/>
    <property type="project" value="TreeGrafter"/>
</dbReference>
<dbReference type="Pfam" id="PF14555">
    <property type="entry name" value="UBA_4"/>
    <property type="match status" value="1"/>
</dbReference>
<dbReference type="GO" id="GO:0005829">
    <property type="term" value="C:cytosol"/>
    <property type="evidence" value="ECO:0007669"/>
    <property type="project" value="TreeGrafter"/>
</dbReference>